<accession>A0ABW7C8D3</accession>
<proteinExistence type="predicted"/>
<dbReference type="Proteomes" id="UP001604335">
    <property type="component" value="Unassembled WGS sequence"/>
</dbReference>
<keyword evidence="2" id="KW-1185">Reference proteome</keyword>
<comment type="caution">
    <text evidence="1">The sequence shown here is derived from an EMBL/GenBank/DDBJ whole genome shotgun (WGS) entry which is preliminary data.</text>
</comment>
<name>A0ABW7C8D3_9CYAN</name>
<reference evidence="2" key="1">
    <citation type="journal article" date="2024" name="Algal Res.">
        <title>Biochemical, toxicological and genomic investigation of a high-biomass producing Limnothrix strain isolated from Italian shallow drinking water reservoir.</title>
        <authorList>
            <person name="Simonazzi M."/>
            <person name="Shishido T.K."/>
            <person name="Delbaje E."/>
            <person name="Wahlsten M."/>
            <person name="Fewer D.P."/>
            <person name="Sivonen K."/>
            <person name="Pezzolesi L."/>
            <person name="Pistocchi R."/>
        </authorList>
    </citation>
    <scope>NUCLEOTIDE SEQUENCE [LARGE SCALE GENOMIC DNA]</scope>
    <source>
        <strain evidence="2">LRLZ20PSL1</strain>
    </source>
</reference>
<evidence type="ECO:0000313" key="1">
    <source>
        <dbReference type="EMBL" id="MFG3817296.1"/>
    </source>
</evidence>
<gene>
    <name evidence="1" type="ORF">VPK24_06570</name>
</gene>
<dbReference type="EMBL" id="JAZAQF010000034">
    <property type="protein sequence ID" value="MFG3817296.1"/>
    <property type="molecule type" value="Genomic_DNA"/>
</dbReference>
<evidence type="ECO:0000313" key="2">
    <source>
        <dbReference type="Proteomes" id="UP001604335"/>
    </source>
</evidence>
<protein>
    <submittedName>
        <fullName evidence="1">Uncharacterized protein</fullName>
    </submittedName>
</protein>
<sequence>MNNLQVALDQKSYPLMMHLSIIPKLSDLADEQATYNPVTQTSNISAMSSSYCKRSGSTNKGLLDLAPLDSDSQKDD</sequence>
<organism evidence="1 2">
    <name type="scientific">Limnothrix redekei LRLZ20PSL1</name>
    <dbReference type="NCBI Taxonomy" id="3112953"/>
    <lineage>
        <taxon>Bacteria</taxon>
        <taxon>Bacillati</taxon>
        <taxon>Cyanobacteriota</taxon>
        <taxon>Cyanophyceae</taxon>
        <taxon>Pseudanabaenales</taxon>
        <taxon>Pseudanabaenaceae</taxon>
        <taxon>Limnothrix</taxon>
    </lineage>
</organism>
<dbReference type="RefSeq" id="WP_393011528.1">
    <property type="nucleotide sequence ID" value="NZ_JAZAQF010000034.1"/>
</dbReference>